<dbReference type="PROSITE" id="PS50110">
    <property type="entry name" value="RESPONSE_REGULATORY"/>
    <property type="match status" value="1"/>
</dbReference>
<evidence type="ECO:0000256" key="2">
    <source>
        <dbReference type="PROSITE-ProRule" id="PRU00169"/>
    </source>
</evidence>
<evidence type="ECO:0000313" key="5">
    <source>
        <dbReference type="Proteomes" id="UP000178367"/>
    </source>
</evidence>
<dbReference type="SMART" id="SM00448">
    <property type="entry name" value="REC"/>
    <property type="match status" value="1"/>
</dbReference>
<feature type="domain" description="Response regulatory" evidence="3">
    <location>
        <begin position="3"/>
        <end position="123"/>
    </location>
</feature>
<evidence type="ECO:0000313" key="4">
    <source>
        <dbReference type="EMBL" id="OGF27509.1"/>
    </source>
</evidence>
<protein>
    <recommendedName>
        <fullName evidence="3">Response regulatory domain-containing protein</fullName>
    </recommendedName>
</protein>
<dbReference type="Proteomes" id="UP000178367">
    <property type="component" value="Unassembled WGS sequence"/>
</dbReference>
<sequence length="134" mass="15457">MDKVFIIEDDINVLSGLEAKFSSLGMSVSVNSGVEEAWKIMRSIISFRPDYIILDFVLPLTDASMILHDIKSNEATYNIPVFIFSDISENDIKSQCHNWGDLYYFVKNDFSLDQFIEKVIRIIKNRKKNIKKLG</sequence>
<dbReference type="InterPro" id="IPR050595">
    <property type="entry name" value="Bact_response_regulator"/>
</dbReference>
<dbReference type="PANTHER" id="PTHR44591">
    <property type="entry name" value="STRESS RESPONSE REGULATOR PROTEIN 1"/>
    <property type="match status" value="1"/>
</dbReference>
<organism evidence="4 5">
    <name type="scientific">Candidatus Falkowbacteria bacterium RIFOXYA2_FULL_47_19</name>
    <dbReference type="NCBI Taxonomy" id="1797994"/>
    <lineage>
        <taxon>Bacteria</taxon>
        <taxon>Candidatus Falkowiibacteriota</taxon>
    </lineage>
</organism>
<evidence type="ECO:0000259" key="3">
    <source>
        <dbReference type="PROSITE" id="PS50110"/>
    </source>
</evidence>
<dbReference type="PANTHER" id="PTHR44591:SF3">
    <property type="entry name" value="RESPONSE REGULATORY DOMAIN-CONTAINING PROTEIN"/>
    <property type="match status" value="1"/>
</dbReference>
<dbReference type="STRING" id="1797994.A2227_01520"/>
<name>A0A1F5SLH8_9BACT</name>
<reference evidence="4 5" key="1">
    <citation type="journal article" date="2016" name="Nat. Commun.">
        <title>Thousands of microbial genomes shed light on interconnected biogeochemical processes in an aquifer system.</title>
        <authorList>
            <person name="Anantharaman K."/>
            <person name="Brown C.T."/>
            <person name="Hug L.A."/>
            <person name="Sharon I."/>
            <person name="Castelle C.J."/>
            <person name="Probst A.J."/>
            <person name="Thomas B.C."/>
            <person name="Singh A."/>
            <person name="Wilkins M.J."/>
            <person name="Karaoz U."/>
            <person name="Brodie E.L."/>
            <person name="Williams K.H."/>
            <person name="Hubbard S.S."/>
            <person name="Banfield J.F."/>
        </authorList>
    </citation>
    <scope>NUCLEOTIDE SEQUENCE [LARGE SCALE GENOMIC DNA]</scope>
</reference>
<dbReference type="CDD" id="cd00156">
    <property type="entry name" value="REC"/>
    <property type="match status" value="1"/>
</dbReference>
<dbReference type="GO" id="GO:0000160">
    <property type="term" value="P:phosphorelay signal transduction system"/>
    <property type="evidence" value="ECO:0007669"/>
    <property type="project" value="InterPro"/>
</dbReference>
<dbReference type="SUPFAM" id="SSF52172">
    <property type="entry name" value="CheY-like"/>
    <property type="match status" value="1"/>
</dbReference>
<keyword evidence="1 2" id="KW-0597">Phosphoprotein</keyword>
<dbReference type="AlphaFoldDB" id="A0A1F5SLH8"/>
<evidence type="ECO:0000256" key="1">
    <source>
        <dbReference type="ARBA" id="ARBA00022553"/>
    </source>
</evidence>
<dbReference type="Pfam" id="PF00072">
    <property type="entry name" value="Response_reg"/>
    <property type="match status" value="1"/>
</dbReference>
<accession>A0A1F5SLH8</accession>
<dbReference type="InterPro" id="IPR001789">
    <property type="entry name" value="Sig_transdc_resp-reg_receiver"/>
</dbReference>
<dbReference type="Gene3D" id="3.40.50.2300">
    <property type="match status" value="1"/>
</dbReference>
<dbReference type="EMBL" id="MFGB01000007">
    <property type="protein sequence ID" value="OGF27509.1"/>
    <property type="molecule type" value="Genomic_DNA"/>
</dbReference>
<comment type="caution">
    <text evidence="4">The sequence shown here is derived from an EMBL/GenBank/DDBJ whole genome shotgun (WGS) entry which is preliminary data.</text>
</comment>
<gene>
    <name evidence="4" type="ORF">A2227_01520</name>
</gene>
<proteinExistence type="predicted"/>
<feature type="modified residue" description="4-aspartylphosphate" evidence="2">
    <location>
        <position position="55"/>
    </location>
</feature>
<dbReference type="InterPro" id="IPR011006">
    <property type="entry name" value="CheY-like_superfamily"/>
</dbReference>